<evidence type="ECO:0000256" key="1">
    <source>
        <dbReference type="SAM" id="MobiDB-lite"/>
    </source>
</evidence>
<keyword evidence="3" id="KW-1185">Reference proteome</keyword>
<dbReference type="EMBL" id="CP036298">
    <property type="protein sequence ID" value="QDV23821.1"/>
    <property type="molecule type" value="Genomic_DNA"/>
</dbReference>
<dbReference type="Proteomes" id="UP000318017">
    <property type="component" value="Chromosome"/>
</dbReference>
<evidence type="ECO:0000313" key="3">
    <source>
        <dbReference type="Proteomes" id="UP000318017"/>
    </source>
</evidence>
<dbReference type="AlphaFoldDB" id="A0A518G5F4"/>
<reference evidence="2 3" key="1">
    <citation type="submission" date="2019-02" db="EMBL/GenBank/DDBJ databases">
        <title>Deep-cultivation of Planctomycetes and their phenomic and genomic characterization uncovers novel biology.</title>
        <authorList>
            <person name="Wiegand S."/>
            <person name="Jogler M."/>
            <person name="Boedeker C."/>
            <person name="Pinto D."/>
            <person name="Vollmers J."/>
            <person name="Rivas-Marin E."/>
            <person name="Kohn T."/>
            <person name="Peeters S.H."/>
            <person name="Heuer A."/>
            <person name="Rast P."/>
            <person name="Oberbeckmann S."/>
            <person name="Bunk B."/>
            <person name="Jeske O."/>
            <person name="Meyerdierks A."/>
            <person name="Storesund J.E."/>
            <person name="Kallscheuer N."/>
            <person name="Luecker S."/>
            <person name="Lage O.M."/>
            <person name="Pohl T."/>
            <person name="Merkel B.J."/>
            <person name="Hornburger P."/>
            <person name="Mueller R.-W."/>
            <person name="Bruemmer F."/>
            <person name="Labrenz M."/>
            <person name="Spormann A.M."/>
            <person name="Op den Camp H."/>
            <person name="Overmann J."/>
            <person name="Amann R."/>
            <person name="Jetten M.S.M."/>
            <person name="Mascher T."/>
            <person name="Medema M.H."/>
            <person name="Devos D.P."/>
            <person name="Kaster A.-K."/>
            <person name="Ovreas L."/>
            <person name="Rohde M."/>
            <person name="Galperin M.Y."/>
            <person name="Jogler C."/>
        </authorList>
    </citation>
    <scope>NUCLEOTIDE SEQUENCE [LARGE SCALE GENOMIC DNA]</scope>
    <source>
        <strain evidence="2 3">Q31a</strain>
    </source>
</reference>
<feature type="compositionally biased region" description="Gly residues" evidence="1">
    <location>
        <begin position="40"/>
        <end position="53"/>
    </location>
</feature>
<accession>A0A518G5F4</accession>
<protein>
    <submittedName>
        <fullName evidence="2">Uncharacterized protein</fullName>
    </submittedName>
</protein>
<dbReference type="KEGG" id="ahel:Q31a_21260"/>
<gene>
    <name evidence="2" type="ORF">Q31a_21260</name>
</gene>
<name>A0A518G5F4_9BACT</name>
<sequence>MRIAVLVALLACCSCGRDTSVTVPSNATNEAPSQGPIVGEEGGQAGADDGGGAHQLNPRN</sequence>
<evidence type="ECO:0000313" key="2">
    <source>
        <dbReference type="EMBL" id="QDV23821.1"/>
    </source>
</evidence>
<proteinExistence type="predicted"/>
<feature type="region of interest" description="Disordered" evidence="1">
    <location>
        <begin position="19"/>
        <end position="60"/>
    </location>
</feature>
<organism evidence="2 3">
    <name type="scientific">Aureliella helgolandensis</name>
    <dbReference type="NCBI Taxonomy" id="2527968"/>
    <lineage>
        <taxon>Bacteria</taxon>
        <taxon>Pseudomonadati</taxon>
        <taxon>Planctomycetota</taxon>
        <taxon>Planctomycetia</taxon>
        <taxon>Pirellulales</taxon>
        <taxon>Pirellulaceae</taxon>
        <taxon>Aureliella</taxon>
    </lineage>
</organism>
<feature type="compositionally biased region" description="Polar residues" evidence="1">
    <location>
        <begin position="19"/>
        <end position="32"/>
    </location>
</feature>